<evidence type="ECO:0000313" key="9">
    <source>
        <dbReference type="Proteomes" id="UP000036176"/>
    </source>
</evidence>
<evidence type="ECO:0000259" key="7">
    <source>
        <dbReference type="Pfam" id="PF08281"/>
    </source>
</evidence>
<evidence type="ECO:0000313" key="8">
    <source>
        <dbReference type="EMBL" id="KMO69759.1"/>
    </source>
</evidence>
<dbReference type="GO" id="GO:0006352">
    <property type="term" value="P:DNA-templated transcription initiation"/>
    <property type="evidence" value="ECO:0007669"/>
    <property type="project" value="InterPro"/>
</dbReference>
<dbReference type="PATRIC" id="fig|1800.3.peg.5507"/>
<dbReference type="RefSeq" id="WP_048421327.1">
    <property type="nucleotide sequence ID" value="NZ_JYNX01000088.1"/>
</dbReference>
<dbReference type="GO" id="GO:0016987">
    <property type="term" value="F:sigma factor activity"/>
    <property type="evidence" value="ECO:0007669"/>
    <property type="project" value="UniProtKB-KW"/>
</dbReference>
<dbReference type="InterPro" id="IPR013249">
    <property type="entry name" value="RNA_pol_sigma70_r4_t2"/>
</dbReference>
<dbReference type="SUPFAM" id="SSF88946">
    <property type="entry name" value="Sigma2 domain of RNA polymerase sigma factors"/>
    <property type="match status" value="1"/>
</dbReference>
<dbReference type="Pfam" id="PF08281">
    <property type="entry name" value="Sigma70_r4_2"/>
    <property type="match status" value="1"/>
</dbReference>
<keyword evidence="9" id="KW-1185">Reference proteome</keyword>
<dbReference type="InterPro" id="IPR014284">
    <property type="entry name" value="RNA_pol_sigma-70_dom"/>
</dbReference>
<dbReference type="AlphaFoldDB" id="A0A0J6VHK8"/>
<feature type="domain" description="RNA polymerase sigma factor 70 region 4 type 2" evidence="7">
    <location>
        <begin position="131"/>
        <end position="182"/>
    </location>
</feature>
<name>A0A0J6VHK8_MYCCU</name>
<evidence type="ECO:0000259" key="6">
    <source>
        <dbReference type="Pfam" id="PF04542"/>
    </source>
</evidence>
<keyword evidence="4" id="KW-0238">DNA-binding</keyword>
<evidence type="ECO:0000256" key="1">
    <source>
        <dbReference type="ARBA" id="ARBA00010641"/>
    </source>
</evidence>
<comment type="similarity">
    <text evidence="1">Belongs to the sigma-70 factor family. ECF subfamily.</text>
</comment>
<dbReference type="NCBIfam" id="TIGR02937">
    <property type="entry name" value="sigma70-ECF"/>
    <property type="match status" value="1"/>
</dbReference>
<dbReference type="OrthoDB" id="9803470at2"/>
<dbReference type="EMBL" id="JYNX01000088">
    <property type="protein sequence ID" value="KMO69759.1"/>
    <property type="molecule type" value="Genomic_DNA"/>
</dbReference>
<dbReference type="Gene3D" id="1.10.1740.10">
    <property type="match status" value="1"/>
</dbReference>
<accession>A0A0J6VHK8</accession>
<dbReference type="CDD" id="cd06171">
    <property type="entry name" value="Sigma70_r4"/>
    <property type="match status" value="1"/>
</dbReference>
<dbReference type="InterPro" id="IPR039425">
    <property type="entry name" value="RNA_pol_sigma-70-like"/>
</dbReference>
<dbReference type="Proteomes" id="UP000036176">
    <property type="component" value="Unassembled WGS sequence"/>
</dbReference>
<dbReference type="SUPFAM" id="SSF88659">
    <property type="entry name" value="Sigma3 and sigma4 domains of RNA polymerase sigma factors"/>
    <property type="match status" value="1"/>
</dbReference>
<proteinExistence type="inferred from homology"/>
<evidence type="ECO:0000256" key="4">
    <source>
        <dbReference type="ARBA" id="ARBA00023125"/>
    </source>
</evidence>
<protein>
    <submittedName>
        <fullName evidence="8">ECF RNA polymerase sigma factor SigH</fullName>
    </submittedName>
</protein>
<sequence>MTVTYLPGAVLPDRDRHARFATEVEPLLDVLARGARRLTRSDADAEDLLQDTLMRAYIGFHTFSEGTNLKAWMFRILYNRWVSGHRTKQSRVAEVPAEDITERDLAAGASRLPGGVRSAEEVLLDTLADGDIKAAMAALPEGFAEVLFYADVEGHTYAETAEILDIPIGTVMSRVSRARRRLRLALAHRNHGAVTPVAASVIA</sequence>
<dbReference type="Pfam" id="PF04542">
    <property type="entry name" value="Sigma70_r2"/>
    <property type="match status" value="1"/>
</dbReference>
<dbReference type="GO" id="GO:0003677">
    <property type="term" value="F:DNA binding"/>
    <property type="evidence" value="ECO:0007669"/>
    <property type="project" value="UniProtKB-KW"/>
</dbReference>
<dbReference type="Gene3D" id="1.10.10.10">
    <property type="entry name" value="Winged helix-like DNA-binding domain superfamily/Winged helix DNA-binding domain"/>
    <property type="match status" value="1"/>
</dbReference>
<reference evidence="8 9" key="1">
    <citation type="journal article" date="2015" name="Genome Biol. Evol.">
        <title>Characterization of Three Mycobacterium spp. with Potential Use in Bioremediation by Genome Sequencing and Comparative Genomics.</title>
        <authorList>
            <person name="Das S."/>
            <person name="Pettersson B.M."/>
            <person name="Behra P.R."/>
            <person name="Ramesh M."/>
            <person name="Dasgupta S."/>
            <person name="Bhattacharya A."/>
            <person name="Kirsebom L.A."/>
        </authorList>
    </citation>
    <scope>NUCLEOTIDE SEQUENCE [LARGE SCALE GENOMIC DNA]</scope>
    <source>
        <strain evidence="8 9">DSM 44219</strain>
    </source>
</reference>
<dbReference type="InterPro" id="IPR013325">
    <property type="entry name" value="RNA_pol_sigma_r2"/>
</dbReference>
<evidence type="ECO:0000256" key="2">
    <source>
        <dbReference type="ARBA" id="ARBA00023015"/>
    </source>
</evidence>
<dbReference type="PANTHER" id="PTHR43133">
    <property type="entry name" value="RNA POLYMERASE ECF-TYPE SIGMA FACTO"/>
    <property type="match status" value="1"/>
</dbReference>
<keyword evidence="3" id="KW-0731">Sigma factor</keyword>
<gene>
    <name evidence="8" type="primary">sigH_3</name>
    <name evidence="8" type="ORF">MCHUDSM44219_05469</name>
</gene>
<dbReference type="PANTHER" id="PTHR43133:SF59">
    <property type="entry name" value="ECF RNA POLYMERASE SIGMA FACTOR SIGR"/>
    <property type="match status" value="1"/>
</dbReference>
<keyword evidence="5" id="KW-0804">Transcription</keyword>
<dbReference type="InterPro" id="IPR013324">
    <property type="entry name" value="RNA_pol_sigma_r3/r4-like"/>
</dbReference>
<dbReference type="InterPro" id="IPR007627">
    <property type="entry name" value="RNA_pol_sigma70_r2"/>
</dbReference>
<organism evidence="8 9">
    <name type="scientific">Mycolicibacterium chubuense</name>
    <name type="common">Mycobacterium chubuense</name>
    <dbReference type="NCBI Taxonomy" id="1800"/>
    <lineage>
        <taxon>Bacteria</taxon>
        <taxon>Bacillati</taxon>
        <taxon>Actinomycetota</taxon>
        <taxon>Actinomycetes</taxon>
        <taxon>Mycobacteriales</taxon>
        <taxon>Mycobacteriaceae</taxon>
        <taxon>Mycolicibacterium</taxon>
    </lineage>
</organism>
<evidence type="ECO:0000256" key="3">
    <source>
        <dbReference type="ARBA" id="ARBA00023082"/>
    </source>
</evidence>
<feature type="domain" description="RNA polymerase sigma-70 region 2" evidence="6">
    <location>
        <begin position="25"/>
        <end position="89"/>
    </location>
</feature>
<comment type="caution">
    <text evidence="8">The sequence shown here is derived from an EMBL/GenBank/DDBJ whole genome shotgun (WGS) entry which is preliminary data.</text>
</comment>
<evidence type="ECO:0000256" key="5">
    <source>
        <dbReference type="ARBA" id="ARBA00023163"/>
    </source>
</evidence>
<dbReference type="InterPro" id="IPR036388">
    <property type="entry name" value="WH-like_DNA-bd_sf"/>
</dbReference>
<keyword evidence="2" id="KW-0805">Transcription regulation</keyword>